<feature type="compositionally biased region" description="Low complexity" evidence="1">
    <location>
        <begin position="116"/>
        <end position="139"/>
    </location>
</feature>
<gene>
    <name evidence="3" type="ORF">SAMN05216268_13436</name>
</gene>
<feature type="region of interest" description="Disordered" evidence="1">
    <location>
        <begin position="116"/>
        <end position="188"/>
    </location>
</feature>
<evidence type="ECO:0000313" key="4">
    <source>
        <dbReference type="Proteomes" id="UP000184388"/>
    </source>
</evidence>
<organism evidence="3 4">
    <name type="scientific">Streptomyces yunnanensis</name>
    <dbReference type="NCBI Taxonomy" id="156453"/>
    <lineage>
        <taxon>Bacteria</taxon>
        <taxon>Bacillati</taxon>
        <taxon>Actinomycetota</taxon>
        <taxon>Actinomycetes</taxon>
        <taxon>Kitasatosporales</taxon>
        <taxon>Streptomycetaceae</taxon>
        <taxon>Streptomyces</taxon>
    </lineage>
</organism>
<reference evidence="4" key="1">
    <citation type="submission" date="2016-11" db="EMBL/GenBank/DDBJ databases">
        <authorList>
            <person name="Jaros S."/>
            <person name="Januszkiewicz K."/>
            <person name="Wedrychowicz H."/>
        </authorList>
    </citation>
    <scope>NUCLEOTIDE SEQUENCE [LARGE SCALE GENOMIC DNA]</scope>
    <source>
        <strain evidence="4">CGMCC 4.3555</strain>
    </source>
</reference>
<dbReference type="RefSeq" id="WP_143179800.1">
    <property type="nucleotide sequence ID" value="NZ_FRBK01000034.1"/>
</dbReference>
<proteinExistence type="predicted"/>
<comment type="caution">
    <text evidence="3">The sequence shown here is derived from an EMBL/GenBank/DDBJ whole genome shotgun (WGS) entry which is preliminary data.</text>
</comment>
<keyword evidence="2" id="KW-1133">Transmembrane helix</keyword>
<dbReference type="EMBL" id="FRBK01000034">
    <property type="protein sequence ID" value="SHN31596.1"/>
    <property type="molecule type" value="Genomic_DNA"/>
</dbReference>
<evidence type="ECO:0000256" key="1">
    <source>
        <dbReference type="SAM" id="MobiDB-lite"/>
    </source>
</evidence>
<sequence length="188" mass="19327">MPRLDHRNSIAPCVRGTGRSAAALPFDFVLETAFWDAGTAGDILRAHRALMFISTLTTGMALGVGSLAGAQGIDALMAGVLDLPSLPGIVSLGWWSAVALVPYKLREILSRTRKTTPAAAGATVPASAVAPPPTGATAVLQRRASHPPSPHTDRASGRSSPAWGFRCRTGEGGGGESEDGFDDGLAGR</sequence>
<name>A0A9X8R078_9ACTN</name>
<feature type="transmembrane region" description="Helical" evidence="2">
    <location>
        <begin position="49"/>
        <end position="73"/>
    </location>
</feature>
<keyword evidence="2" id="KW-0812">Transmembrane</keyword>
<evidence type="ECO:0000256" key="2">
    <source>
        <dbReference type="SAM" id="Phobius"/>
    </source>
</evidence>
<keyword evidence="2" id="KW-0472">Membrane</keyword>
<feature type="transmembrane region" description="Helical" evidence="2">
    <location>
        <begin position="85"/>
        <end position="105"/>
    </location>
</feature>
<dbReference type="AlphaFoldDB" id="A0A9X8R078"/>
<protein>
    <submittedName>
        <fullName evidence="3">Uncharacterized protein</fullName>
    </submittedName>
</protein>
<evidence type="ECO:0000313" key="3">
    <source>
        <dbReference type="EMBL" id="SHN31596.1"/>
    </source>
</evidence>
<dbReference type="Proteomes" id="UP000184388">
    <property type="component" value="Unassembled WGS sequence"/>
</dbReference>
<accession>A0A9X8R078</accession>